<keyword evidence="1" id="KW-0812">Transmembrane</keyword>
<dbReference type="InterPro" id="IPR013901">
    <property type="entry name" value="Anthrone_oxy"/>
</dbReference>
<dbReference type="Proteomes" id="UP001589890">
    <property type="component" value="Unassembled WGS sequence"/>
</dbReference>
<feature type="transmembrane region" description="Helical" evidence="1">
    <location>
        <begin position="87"/>
        <end position="106"/>
    </location>
</feature>
<gene>
    <name evidence="2" type="ORF">ACFFGN_12540</name>
</gene>
<organism evidence="2 3">
    <name type="scientific">Kribbella deserti</name>
    <dbReference type="NCBI Taxonomy" id="1926257"/>
    <lineage>
        <taxon>Bacteria</taxon>
        <taxon>Bacillati</taxon>
        <taxon>Actinomycetota</taxon>
        <taxon>Actinomycetes</taxon>
        <taxon>Propionibacteriales</taxon>
        <taxon>Kribbellaceae</taxon>
        <taxon>Kribbella</taxon>
    </lineage>
</organism>
<accession>A0ABV6QJT2</accession>
<name>A0ABV6QJT2_9ACTN</name>
<dbReference type="EMBL" id="JBHLTC010000014">
    <property type="protein sequence ID" value="MFC0624897.1"/>
    <property type="molecule type" value="Genomic_DNA"/>
</dbReference>
<evidence type="ECO:0000313" key="3">
    <source>
        <dbReference type="Proteomes" id="UP001589890"/>
    </source>
</evidence>
<evidence type="ECO:0000313" key="2">
    <source>
        <dbReference type="EMBL" id="MFC0624897.1"/>
    </source>
</evidence>
<feature type="transmembrane region" description="Helical" evidence="1">
    <location>
        <begin position="50"/>
        <end position="75"/>
    </location>
</feature>
<comment type="caution">
    <text evidence="2">The sequence shown here is derived from an EMBL/GenBank/DDBJ whole genome shotgun (WGS) entry which is preliminary data.</text>
</comment>
<protein>
    <submittedName>
        <fullName evidence="2">DUF1772 domain-containing protein</fullName>
    </submittedName>
</protein>
<evidence type="ECO:0000256" key="1">
    <source>
        <dbReference type="SAM" id="Phobius"/>
    </source>
</evidence>
<keyword evidence="1" id="KW-0472">Membrane</keyword>
<proteinExistence type="predicted"/>
<sequence length="159" mass="16484">MIGKISQLATIISIAGVALNAGLFFAFDTAVMKALREQPAPQGITTMNSINVQILNPVFLLVFTGSALTCVAVLVTAPFDDLGGTALRVAGAVVFLAGTILVTAAVNVPMNNALAAVDAASAEGAAYWQTYLSRWVGWNHVRTVSSLAGVVLLALGLRR</sequence>
<dbReference type="Pfam" id="PF08592">
    <property type="entry name" value="Anthrone_oxy"/>
    <property type="match status" value="1"/>
</dbReference>
<dbReference type="RefSeq" id="WP_380046741.1">
    <property type="nucleotide sequence ID" value="NZ_JBHLTC010000014.1"/>
</dbReference>
<keyword evidence="3" id="KW-1185">Reference proteome</keyword>
<keyword evidence="1" id="KW-1133">Transmembrane helix</keyword>
<reference evidence="2 3" key="1">
    <citation type="submission" date="2024-09" db="EMBL/GenBank/DDBJ databases">
        <authorList>
            <person name="Sun Q."/>
            <person name="Mori K."/>
        </authorList>
    </citation>
    <scope>NUCLEOTIDE SEQUENCE [LARGE SCALE GENOMIC DNA]</scope>
    <source>
        <strain evidence="2 3">CGMCC 1.15906</strain>
    </source>
</reference>